<sequence length="520" mass="56324">MIPSSQIASSECEEGDLWGSDDEAGLDDETSATYHQTLNQENTTMQDEDPTSSILNLPPDSPPAISSSSLPPTAIRRHPPVFQGAFSQARVQQPMMRSFTDAFNQRLPSLFHSSSALPTHPTGSETGSISPLVDELDFGNLNPSALSGVREQYPEVFEEAAARFLEDFVTGPSISPQDPASPDQHQKNRGSIDSSFGLMDSNHQDEENEELSGSLNDSTVEGRRNRPFVRPSTTTSGAQASSSALRLSISSASGSNLPETDLSSTSSFAQRNSDLSLPSSSSVLNNTNQPKPKPPGLFLPPRAPRLANDDRYTQTPFNSPCASGPSTPIPSYQPLPRTSRANRNSTSQGKPDRTGMLSSKKRKSTVPLPAPAPPPPPASSVAERRLSTVHDNLLKASASDGKIGTGSERRTVSGLPRRADIDQVRLLRQIRELRRGDGSSATIEKLEQEWEALLRRSDGLEAALELKRKATEHCLYLRRMKDALGSELVRVQIEESVLRHVRGIVANISSGEECANEVSR</sequence>
<dbReference type="AlphaFoldDB" id="F4S0L1"/>
<dbReference type="KEGG" id="mlr:MELLADRAFT_110678"/>
<feature type="compositionally biased region" description="Low complexity" evidence="1">
    <location>
        <begin position="63"/>
        <end position="72"/>
    </location>
</feature>
<dbReference type="OrthoDB" id="2505289at2759"/>
<feature type="compositionally biased region" description="Low complexity" evidence="1">
    <location>
        <begin position="232"/>
        <end position="255"/>
    </location>
</feature>
<proteinExistence type="predicted"/>
<dbReference type="GeneID" id="18924157"/>
<evidence type="ECO:0000313" key="2">
    <source>
        <dbReference type="EMBL" id="EGG01784.1"/>
    </source>
</evidence>
<name>F4S0L1_MELLP</name>
<dbReference type="RefSeq" id="XP_007414884.1">
    <property type="nucleotide sequence ID" value="XM_007414822.1"/>
</dbReference>
<feature type="compositionally biased region" description="Pro residues" evidence="1">
    <location>
        <begin position="291"/>
        <end position="303"/>
    </location>
</feature>
<dbReference type="InParanoid" id="F4S0L1"/>
<feature type="compositionally biased region" description="Acidic residues" evidence="1">
    <location>
        <begin position="11"/>
        <end position="27"/>
    </location>
</feature>
<feature type="compositionally biased region" description="Pro residues" evidence="1">
    <location>
        <begin position="368"/>
        <end position="378"/>
    </location>
</feature>
<accession>F4S0L1</accession>
<evidence type="ECO:0000313" key="3">
    <source>
        <dbReference type="Proteomes" id="UP000001072"/>
    </source>
</evidence>
<feature type="region of interest" description="Disordered" evidence="1">
    <location>
        <begin position="39"/>
        <end position="82"/>
    </location>
</feature>
<organism evidence="3">
    <name type="scientific">Melampsora larici-populina (strain 98AG31 / pathotype 3-4-7)</name>
    <name type="common">Poplar leaf rust fungus</name>
    <dbReference type="NCBI Taxonomy" id="747676"/>
    <lineage>
        <taxon>Eukaryota</taxon>
        <taxon>Fungi</taxon>
        <taxon>Dikarya</taxon>
        <taxon>Basidiomycota</taxon>
        <taxon>Pucciniomycotina</taxon>
        <taxon>Pucciniomycetes</taxon>
        <taxon>Pucciniales</taxon>
        <taxon>Melampsoraceae</taxon>
        <taxon>Melampsora</taxon>
    </lineage>
</organism>
<feature type="region of interest" description="Disordered" evidence="1">
    <location>
        <begin position="1"/>
        <end position="27"/>
    </location>
</feature>
<feature type="compositionally biased region" description="Polar residues" evidence="1">
    <location>
        <begin position="256"/>
        <end position="271"/>
    </location>
</feature>
<dbReference type="Proteomes" id="UP000001072">
    <property type="component" value="Unassembled WGS sequence"/>
</dbReference>
<dbReference type="HOGENOM" id="CLU_523826_0_0_1"/>
<feature type="region of interest" description="Disordered" evidence="1">
    <location>
        <begin position="170"/>
        <end position="383"/>
    </location>
</feature>
<feature type="compositionally biased region" description="Low complexity" evidence="1">
    <location>
        <begin position="272"/>
        <end position="286"/>
    </location>
</feature>
<keyword evidence="3" id="KW-1185">Reference proteome</keyword>
<protein>
    <submittedName>
        <fullName evidence="2">Uncharacterized protein</fullName>
    </submittedName>
</protein>
<dbReference type="EMBL" id="GL883135">
    <property type="protein sequence ID" value="EGG01784.1"/>
    <property type="molecule type" value="Genomic_DNA"/>
</dbReference>
<gene>
    <name evidence="2" type="ORF">MELLADRAFT_110678</name>
</gene>
<reference evidence="3" key="1">
    <citation type="journal article" date="2011" name="Proc. Natl. Acad. Sci. U.S.A.">
        <title>Obligate biotrophy features unraveled by the genomic analysis of rust fungi.</title>
        <authorList>
            <person name="Duplessis S."/>
            <person name="Cuomo C.A."/>
            <person name="Lin Y.-C."/>
            <person name="Aerts A."/>
            <person name="Tisserant E."/>
            <person name="Veneault-Fourrey C."/>
            <person name="Joly D.L."/>
            <person name="Hacquard S."/>
            <person name="Amselem J."/>
            <person name="Cantarel B.L."/>
            <person name="Chiu R."/>
            <person name="Coutinho P.M."/>
            <person name="Feau N."/>
            <person name="Field M."/>
            <person name="Frey P."/>
            <person name="Gelhaye E."/>
            <person name="Goldberg J."/>
            <person name="Grabherr M.G."/>
            <person name="Kodira C.D."/>
            <person name="Kohler A."/>
            <person name="Kuees U."/>
            <person name="Lindquist E.A."/>
            <person name="Lucas S.M."/>
            <person name="Mago R."/>
            <person name="Mauceli E."/>
            <person name="Morin E."/>
            <person name="Murat C."/>
            <person name="Pangilinan J.L."/>
            <person name="Park R."/>
            <person name="Pearson M."/>
            <person name="Quesneville H."/>
            <person name="Rouhier N."/>
            <person name="Sakthikumar S."/>
            <person name="Salamov A.A."/>
            <person name="Schmutz J."/>
            <person name="Selles B."/>
            <person name="Shapiro H."/>
            <person name="Tanguay P."/>
            <person name="Tuskan G.A."/>
            <person name="Henrissat B."/>
            <person name="Van de Peer Y."/>
            <person name="Rouze P."/>
            <person name="Ellis J.G."/>
            <person name="Dodds P.N."/>
            <person name="Schein J.E."/>
            <person name="Zhong S."/>
            <person name="Hamelin R.C."/>
            <person name="Grigoriev I.V."/>
            <person name="Szabo L.J."/>
            <person name="Martin F."/>
        </authorList>
    </citation>
    <scope>NUCLEOTIDE SEQUENCE [LARGE SCALE GENOMIC DNA]</scope>
    <source>
        <strain evidence="3">98AG31 / pathotype 3-4-7</strain>
    </source>
</reference>
<feature type="compositionally biased region" description="Polar residues" evidence="1">
    <location>
        <begin position="39"/>
        <end position="55"/>
    </location>
</feature>
<dbReference type="VEuPathDB" id="FungiDB:MELLADRAFT_110678"/>
<evidence type="ECO:0000256" key="1">
    <source>
        <dbReference type="SAM" id="MobiDB-lite"/>
    </source>
</evidence>
<feature type="compositionally biased region" description="Polar residues" evidence="1">
    <location>
        <begin position="339"/>
        <end position="349"/>
    </location>
</feature>
<feature type="compositionally biased region" description="Polar residues" evidence="1">
    <location>
        <begin position="313"/>
        <end position="326"/>
    </location>
</feature>